<feature type="domain" description="Dienelactone hydrolase" evidence="1">
    <location>
        <begin position="17"/>
        <end position="235"/>
    </location>
</feature>
<gene>
    <name evidence="2" type="ORF">LVJ94_26245</name>
</gene>
<dbReference type="EMBL" id="CP089983">
    <property type="protein sequence ID" value="WXB00411.1"/>
    <property type="molecule type" value="Genomic_DNA"/>
</dbReference>
<sequence length="241" mass="26366">MHTESIEYEADGARRVGYLAVDRAPGGRRPGVLIAHEANGVSEVVKERARKLAELGYVAFAMDYVGDGVVLEGFEKTAALLAKYREAPERIRAIGRASLDVLRAQPECDADKIAAIGYCYGGAAVLELARDGADLACIVGFHAQLSTKDPEDAHRIKGKVLACIGADDPWVPADQRLAFEQEMRAAKVDWRLHVYGGAVHGFANPNADRLNNPAVAYHRPSHERSWRAMIDLFDETFGRPI</sequence>
<dbReference type="InterPro" id="IPR002925">
    <property type="entry name" value="Dienelactn_hydro"/>
</dbReference>
<organism evidence="2 3">
    <name type="scientific">Pendulispora rubella</name>
    <dbReference type="NCBI Taxonomy" id="2741070"/>
    <lineage>
        <taxon>Bacteria</taxon>
        <taxon>Pseudomonadati</taxon>
        <taxon>Myxococcota</taxon>
        <taxon>Myxococcia</taxon>
        <taxon>Myxococcales</taxon>
        <taxon>Sorangiineae</taxon>
        <taxon>Pendulisporaceae</taxon>
        <taxon>Pendulispora</taxon>
    </lineage>
</organism>
<dbReference type="Gene3D" id="3.40.50.1820">
    <property type="entry name" value="alpha/beta hydrolase"/>
    <property type="match status" value="1"/>
</dbReference>
<protein>
    <submittedName>
        <fullName evidence="2">Dienelactone hydrolase family protein</fullName>
    </submittedName>
</protein>
<dbReference type="RefSeq" id="WP_394830012.1">
    <property type="nucleotide sequence ID" value="NZ_CP089929.1"/>
</dbReference>
<evidence type="ECO:0000259" key="1">
    <source>
        <dbReference type="Pfam" id="PF01738"/>
    </source>
</evidence>
<proteinExistence type="predicted"/>
<dbReference type="InterPro" id="IPR050261">
    <property type="entry name" value="FrsA_esterase"/>
</dbReference>
<dbReference type="PANTHER" id="PTHR22946">
    <property type="entry name" value="DIENELACTONE HYDROLASE DOMAIN-CONTAINING PROTEIN-RELATED"/>
    <property type="match status" value="1"/>
</dbReference>
<dbReference type="Proteomes" id="UP001374803">
    <property type="component" value="Chromosome"/>
</dbReference>
<keyword evidence="2" id="KW-0378">Hydrolase</keyword>
<dbReference type="InterPro" id="IPR029058">
    <property type="entry name" value="AB_hydrolase_fold"/>
</dbReference>
<dbReference type="SUPFAM" id="SSF53474">
    <property type="entry name" value="alpha/beta-Hydrolases"/>
    <property type="match status" value="1"/>
</dbReference>
<dbReference type="Pfam" id="PF01738">
    <property type="entry name" value="DLH"/>
    <property type="match status" value="1"/>
</dbReference>
<reference evidence="2" key="1">
    <citation type="submission" date="2021-12" db="EMBL/GenBank/DDBJ databases">
        <title>Discovery of the Pendulisporaceae a myxobacterial family with distinct sporulation behavior and unique specialized metabolism.</title>
        <authorList>
            <person name="Garcia R."/>
            <person name="Popoff A."/>
            <person name="Bader C.D."/>
            <person name="Loehr J."/>
            <person name="Walesch S."/>
            <person name="Walt C."/>
            <person name="Boldt J."/>
            <person name="Bunk B."/>
            <person name="Haeckl F.J.F.P.J."/>
            <person name="Gunesch A.P."/>
            <person name="Birkelbach J."/>
            <person name="Nuebel U."/>
            <person name="Pietschmann T."/>
            <person name="Bach T."/>
            <person name="Mueller R."/>
        </authorList>
    </citation>
    <scope>NUCLEOTIDE SEQUENCE</scope>
    <source>
        <strain evidence="2">MSr11367</strain>
    </source>
</reference>
<keyword evidence="3" id="KW-1185">Reference proteome</keyword>
<dbReference type="GO" id="GO:0016787">
    <property type="term" value="F:hydrolase activity"/>
    <property type="evidence" value="ECO:0007669"/>
    <property type="project" value="UniProtKB-KW"/>
</dbReference>
<evidence type="ECO:0000313" key="2">
    <source>
        <dbReference type="EMBL" id="WXB00411.1"/>
    </source>
</evidence>
<dbReference type="PANTHER" id="PTHR22946:SF0">
    <property type="entry name" value="DIENELACTONE HYDROLASE DOMAIN-CONTAINING PROTEIN"/>
    <property type="match status" value="1"/>
</dbReference>
<accession>A0ABZ2KP18</accession>
<evidence type="ECO:0000313" key="3">
    <source>
        <dbReference type="Proteomes" id="UP001374803"/>
    </source>
</evidence>
<name>A0ABZ2KP18_9BACT</name>